<dbReference type="InterPro" id="IPR017517">
    <property type="entry name" value="Maleyloyr_isom"/>
</dbReference>
<reference evidence="2" key="1">
    <citation type="submission" date="2021-06" db="EMBL/GenBank/DDBJ databases">
        <title>Novel species in genus Arthrobacter.</title>
        <authorList>
            <person name="Zhang G."/>
        </authorList>
    </citation>
    <scope>NUCLEOTIDE SEQUENCE</scope>
    <source>
        <strain evidence="2">Zg-ZUI122</strain>
    </source>
</reference>
<dbReference type="Pfam" id="PF11716">
    <property type="entry name" value="MDMPI_N"/>
    <property type="match status" value="1"/>
</dbReference>
<name>A0A975S831_9MICC</name>
<evidence type="ECO:0000313" key="2">
    <source>
        <dbReference type="EMBL" id="QWQ37541.1"/>
    </source>
</evidence>
<dbReference type="RefSeq" id="WP_207346593.1">
    <property type="nucleotide sequence ID" value="NZ_CP076456.1"/>
</dbReference>
<keyword evidence="2" id="KW-0413">Isomerase</keyword>
<organism evidence="2 3">
    <name type="scientific">Arthrobacter sunyaminii</name>
    <dbReference type="NCBI Taxonomy" id="2816859"/>
    <lineage>
        <taxon>Bacteria</taxon>
        <taxon>Bacillati</taxon>
        <taxon>Actinomycetota</taxon>
        <taxon>Actinomycetes</taxon>
        <taxon>Micrococcales</taxon>
        <taxon>Micrococcaceae</taxon>
        <taxon>Arthrobacter</taxon>
    </lineage>
</organism>
<evidence type="ECO:0000313" key="3">
    <source>
        <dbReference type="Proteomes" id="UP000680588"/>
    </source>
</evidence>
<keyword evidence="3" id="KW-1185">Reference proteome</keyword>
<dbReference type="GO" id="GO:0016853">
    <property type="term" value="F:isomerase activity"/>
    <property type="evidence" value="ECO:0007669"/>
    <property type="project" value="UniProtKB-KW"/>
</dbReference>
<feature type="domain" description="Mycothiol-dependent maleylpyruvate isomerase metal-binding" evidence="1">
    <location>
        <begin position="22"/>
        <end position="99"/>
    </location>
</feature>
<dbReference type="Proteomes" id="UP000680588">
    <property type="component" value="Chromosome"/>
</dbReference>
<evidence type="ECO:0000259" key="1">
    <source>
        <dbReference type="Pfam" id="PF11716"/>
    </source>
</evidence>
<protein>
    <submittedName>
        <fullName evidence="2">Maleylpyruvate isomerase family mycothiol-dependent enzyme</fullName>
    </submittedName>
</protein>
<dbReference type="GO" id="GO:0046872">
    <property type="term" value="F:metal ion binding"/>
    <property type="evidence" value="ECO:0007669"/>
    <property type="project" value="InterPro"/>
</dbReference>
<proteinExistence type="predicted"/>
<sequence>MVKALPFRTSSGAGSRIWPVVHEERRALISDLEQLQPSLWQTPSLCPDWSVHDVLAHLVDTAKTNRLGFVGSLIAARFDFDRANALGVARECAEDPVRTLDRLKSVQARKTGPPVPLATRLVEAFIHGEDIRRPVGIHRTYPPAHVVTALKYQLKTSVKTGGGKERAKGWRLVATDEGFSHGSGPEVRGPAIVLLLAVSGRPVLPHELAGPGAASFIRGTEETP</sequence>
<accession>A0A975S831</accession>
<dbReference type="EMBL" id="CP076456">
    <property type="protein sequence ID" value="QWQ37541.1"/>
    <property type="molecule type" value="Genomic_DNA"/>
</dbReference>
<dbReference type="InterPro" id="IPR024344">
    <property type="entry name" value="MDMPI_metal-binding"/>
</dbReference>
<dbReference type="KEGG" id="asun:KG104_07370"/>
<dbReference type="NCBIfam" id="TIGR03083">
    <property type="entry name" value="maleylpyruvate isomerase family mycothiol-dependent enzyme"/>
    <property type="match status" value="1"/>
</dbReference>
<dbReference type="InterPro" id="IPR034660">
    <property type="entry name" value="DinB/YfiT-like"/>
</dbReference>
<dbReference type="SUPFAM" id="SSF109854">
    <property type="entry name" value="DinB/YfiT-like putative metalloenzymes"/>
    <property type="match status" value="1"/>
</dbReference>
<dbReference type="Gene3D" id="1.20.120.450">
    <property type="entry name" value="dinb family like domain"/>
    <property type="match status" value="1"/>
</dbReference>
<dbReference type="AlphaFoldDB" id="A0A975S831"/>
<gene>
    <name evidence="2" type="ORF">KG104_07370</name>
</gene>